<dbReference type="OrthoDB" id="7984201at2759"/>
<keyword evidence="5" id="KW-0732">Signal</keyword>
<comment type="caution">
    <text evidence="6">The sequence shown here is derived from an EMBL/GenBank/DDBJ whole genome shotgun (WGS) entry which is preliminary data.</text>
</comment>
<dbReference type="Gene3D" id="3.20.20.190">
    <property type="entry name" value="Phosphatidylinositol (PI) phosphodiesterase"/>
    <property type="match status" value="1"/>
</dbReference>
<protein>
    <recommendedName>
        <fullName evidence="8">C-type lectin domain-containing protein</fullName>
    </recommendedName>
</protein>
<dbReference type="SUPFAM" id="SSF51695">
    <property type="entry name" value="PLC-like phosphodiesterases"/>
    <property type="match status" value="1"/>
</dbReference>
<dbReference type="PANTHER" id="PTHR35518">
    <property type="entry name" value="MAINTENANCE OF TELOMOERE CAPPING"/>
    <property type="match status" value="1"/>
</dbReference>
<accession>A0A9X0CJ39</accession>
<dbReference type="PANTHER" id="PTHR35518:SF2">
    <property type="entry name" value="MAINTENANCE OF TELOMERE CAPPING PROTEIN 6"/>
    <property type="match status" value="1"/>
</dbReference>
<evidence type="ECO:0000256" key="3">
    <source>
        <dbReference type="ARBA" id="ARBA00022989"/>
    </source>
</evidence>
<comment type="subcellular location">
    <subcellularLocation>
        <location evidence="1">Membrane</location>
    </subcellularLocation>
</comment>
<dbReference type="EMBL" id="MU827326">
    <property type="protein sequence ID" value="KAJ7356048.1"/>
    <property type="molecule type" value="Genomic_DNA"/>
</dbReference>
<evidence type="ECO:0000256" key="1">
    <source>
        <dbReference type="ARBA" id="ARBA00004370"/>
    </source>
</evidence>
<feature type="chain" id="PRO_5040772292" description="C-type lectin domain-containing protein" evidence="5">
    <location>
        <begin position="26"/>
        <end position="568"/>
    </location>
</feature>
<name>A0A9X0CJ39_9CNID</name>
<keyword evidence="4" id="KW-0472">Membrane</keyword>
<dbReference type="GO" id="GO:0008081">
    <property type="term" value="F:phosphoric diester hydrolase activity"/>
    <property type="evidence" value="ECO:0007669"/>
    <property type="project" value="InterPro"/>
</dbReference>
<proteinExistence type="predicted"/>
<evidence type="ECO:0000256" key="4">
    <source>
        <dbReference type="ARBA" id="ARBA00023136"/>
    </source>
</evidence>
<evidence type="ECO:0008006" key="8">
    <source>
        <dbReference type="Google" id="ProtNLM"/>
    </source>
</evidence>
<dbReference type="AlphaFoldDB" id="A0A9X0CJ39"/>
<feature type="signal peptide" evidence="5">
    <location>
        <begin position="1"/>
        <end position="25"/>
    </location>
</feature>
<organism evidence="6 7">
    <name type="scientific">Desmophyllum pertusum</name>
    <dbReference type="NCBI Taxonomy" id="174260"/>
    <lineage>
        <taxon>Eukaryota</taxon>
        <taxon>Metazoa</taxon>
        <taxon>Cnidaria</taxon>
        <taxon>Anthozoa</taxon>
        <taxon>Hexacorallia</taxon>
        <taxon>Scleractinia</taxon>
        <taxon>Caryophylliina</taxon>
        <taxon>Caryophylliidae</taxon>
        <taxon>Desmophyllum</taxon>
    </lineage>
</organism>
<evidence type="ECO:0000256" key="2">
    <source>
        <dbReference type="ARBA" id="ARBA00022692"/>
    </source>
</evidence>
<dbReference type="GO" id="GO:0006629">
    <property type="term" value="P:lipid metabolic process"/>
    <property type="evidence" value="ECO:0007669"/>
    <property type="project" value="InterPro"/>
</dbReference>
<evidence type="ECO:0000256" key="5">
    <source>
        <dbReference type="SAM" id="SignalP"/>
    </source>
</evidence>
<gene>
    <name evidence="6" type="ORF">OS493_027446</name>
</gene>
<dbReference type="InterPro" id="IPR017946">
    <property type="entry name" value="PLC-like_Pdiesterase_TIM-brl"/>
</dbReference>
<reference evidence="6" key="1">
    <citation type="submission" date="2023-01" db="EMBL/GenBank/DDBJ databases">
        <title>Genome assembly of the deep-sea coral Lophelia pertusa.</title>
        <authorList>
            <person name="Herrera S."/>
            <person name="Cordes E."/>
        </authorList>
    </citation>
    <scope>NUCLEOTIDE SEQUENCE</scope>
    <source>
        <strain evidence="6">USNM1676648</strain>
        <tissue evidence="6">Polyp</tissue>
    </source>
</reference>
<keyword evidence="2" id="KW-0812">Transmembrane</keyword>
<dbReference type="GO" id="GO:0016020">
    <property type="term" value="C:membrane"/>
    <property type="evidence" value="ECO:0007669"/>
    <property type="project" value="UniProtKB-SubCell"/>
</dbReference>
<evidence type="ECO:0000313" key="7">
    <source>
        <dbReference type="Proteomes" id="UP001163046"/>
    </source>
</evidence>
<keyword evidence="7" id="KW-1185">Reference proteome</keyword>
<dbReference type="Proteomes" id="UP001163046">
    <property type="component" value="Unassembled WGS sequence"/>
</dbReference>
<evidence type="ECO:0000313" key="6">
    <source>
        <dbReference type="EMBL" id="KAJ7356048.1"/>
    </source>
</evidence>
<keyword evidence="3" id="KW-1133">Transmembrane helix</keyword>
<dbReference type="InterPro" id="IPR051008">
    <property type="entry name" value="Telomere_Capping_Maintenance"/>
</dbReference>
<sequence>MATQRNCFQLVLLYITFLLLVNVSSLSINNLTVKAAPISSQDSHETEIQQYAEHFAKPTVSSPLKQFLDKPRKLFALAKAAELAVDSYSKKSKRTYQLRRIIDLKELGNDTNYWFHILVLEENKSLTEAFFELEISHRSLEKEEFDWSKFSFGNFKSIGYSEEDCDELSKLANCSCGYHGICDKGTARISPWLAFALKTQREIQIDAPFDQIQMLSSHNAFNDRTDGYGVLDDCPWPPPYQHTCLDLANQEFSFTDQLNMGVRGMEVDPWWCFGKMLMSHDDDKPYRGCAPWDREFDDGMKEIGEWVHKPENAQEVIRLYFEDGTSHTDGHDLLINGPVAKYFGDKVLTPNESRKYFPGRWPTMRELREINKTVIIGAFGDQHGGDYIFEAYWHEMTRNKFVAHPNCSAFDRATPSRVYCDSTEYLFFWNGPKETGDILDFSKFMKCGVTYPAADQVNPALLATAVFTWAEGEPSKPLTETLCVLLDGKTERWHVGECQEDHLFACQSSKNVTEWVTSVETGQYTKPVCPDGYHFSVPHNGFQHQQLVNVMKGRDVWVNITPYVHLLV</sequence>